<dbReference type="InterPro" id="IPR055247">
    <property type="entry name" value="InsJ-like_HTH"/>
</dbReference>
<keyword evidence="5" id="KW-1185">Reference proteome</keyword>
<comment type="caution">
    <text evidence="4">The sequence shown here is derived from an EMBL/GenBank/DDBJ whole genome shotgun (WGS) entry which is preliminary data.</text>
</comment>
<proteinExistence type="inferred from homology"/>
<dbReference type="RefSeq" id="WP_301227270.1">
    <property type="nucleotide sequence ID" value="NZ_JAROCG010000001.1"/>
</dbReference>
<evidence type="ECO:0000256" key="2">
    <source>
        <dbReference type="SAM" id="MobiDB-lite"/>
    </source>
</evidence>
<feature type="region of interest" description="Disordered" evidence="2">
    <location>
        <begin position="51"/>
        <end position="79"/>
    </location>
</feature>
<dbReference type="SUPFAM" id="SSF46689">
    <property type="entry name" value="Homeodomain-like"/>
    <property type="match status" value="1"/>
</dbReference>
<dbReference type="PANTHER" id="PTHR33795">
    <property type="entry name" value="INSERTION ELEMENT IS150 PROTEIN INSJ"/>
    <property type="match status" value="1"/>
</dbReference>
<protein>
    <submittedName>
        <fullName evidence="4">Helix-turn-helix domain-containing protein</fullName>
    </submittedName>
</protein>
<comment type="similarity">
    <text evidence="1">Belongs to the IS150/IS1296 orfA family.</text>
</comment>
<dbReference type="InterPro" id="IPR009057">
    <property type="entry name" value="Homeodomain-like_sf"/>
</dbReference>
<evidence type="ECO:0000313" key="4">
    <source>
        <dbReference type="EMBL" id="MDN4611358.1"/>
    </source>
</evidence>
<dbReference type="InterPro" id="IPR052057">
    <property type="entry name" value="IS150/IS1296_orfA-like"/>
</dbReference>
<sequence>MAKPKQVYSFEVKLVLVERFIAGETSLNLATEAGLSSPLLLQRWVREYRRDGADGLRPKPKGRPRSPKSSPPAEVSELERLRRENELLRAEVAYLGKLRALSAQEPRR</sequence>
<evidence type="ECO:0000313" key="5">
    <source>
        <dbReference type="Proteomes" id="UP001174209"/>
    </source>
</evidence>
<name>A0ABT8K1N8_9MICC</name>
<accession>A0ABT8K1N8</accession>
<reference evidence="4" key="1">
    <citation type="submission" date="2023-06" db="EMBL/GenBank/DDBJ databases">
        <title>MT1 and MT2 Draft Genomes of Novel Species.</title>
        <authorList>
            <person name="Venkateswaran K."/>
        </authorList>
    </citation>
    <scope>NUCLEOTIDE SEQUENCE</scope>
    <source>
        <strain evidence="4">IIF3SC-B10</strain>
    </source>
</reference>
<evidence type="ECO:0000256" key="1">
    <source>
        <dbReference type="ARBA" id="ARBA00038232"/>
    </source>
</evidence>
<dbReference type="Proteomes" id="UP001174209">
    <property type="component" value="Unassembled WGS sequence"/>
</dbReference>
<dbReference type="EMBL" id="JAROCG010000001">
    <property type="protein sequence ID" value="MDN4611358.1"/>
    <property type="molecule type" value="Genomic_DNA"/>
</dbReference>
<evidence type="ECO:0000259" key="3">
    <source>
        <dbReference type="Pfam" id="PF13518"/>
    </source>
</evidence>
<feature type="domain" description="Insertion element IS150 protein InsJ-like helix-turn-helix" evidence="3">
    <location>
        <begin position="13"/>
        <end position="65"/>
    </location>
</feature>
<dbReference type="PANTHER" id="PTHR33795:SF1">
    <property type="entry name" value="INSERTION ELEMENT IS150 PROTEIN INSJ"/>
    <property type="match status" value="1"/>
</dbReference>
<dbReference type="Pfam" id="PF13518">
    <property type="entry name" value="HTH_28"/>
    <property type="match status" value="1"/>
</dbReference>
<organism evidence="4 5">
    <name type="scientific">Arthrobacter burdickii</name>
    <dbReference type="NCBI Taxonomy" id="3035920"/>
    <lineage>
        <taxon>Bacteria</taxon>
        <taxon>Bacillati</taxon>
        <taxon>Actinomycetota</taxon>
        <taxon>Actinomycetes</taxon>
        <taxon>Micrococcales</taxon>
        <taxon>Micrococcaceae</taxon>
        <taxon>Arthrobacter</taxon>
    </lineage>
</organism>
<gene>
    <name evidence="4" type="ORF">P5G52_10825</name>
</gene>